<evidence type="ECO:0000256" key="4">
    <source>
        <dbReference type="ARBA" id="ARBA00022552"/>
    </source>
</evidence>
<gene>
    <name evidence="11" type="ORF">BCV69DRAFT_314193</name>
</gene>
<comment type="function">
    <text evidence="8 9">Component of the 90S pre-ribosome involved in the maturation of rRNAs. Required for early cleavages of the pre-RNAs in the 40S ribosomal subunit maturation pathway.</text>
</comment>
<dbReference type="PANTHER" id="PTHR21738">
    <property type="entry name" value="RIBOSOMAL RNA PROCESSING PROTEIN 36 HOMOLOG"/>
    <property type="match status" value="1"/>
</dbReference>
<feature type="compositionally biased region" description="Low complexity" evidence="10">
    <location>
        <begin position="164"/>
        <end position="175"/>
    </location>
</feature>
<feature type="region of interest" description="Disordered" evidence="10">
    <location>
        <begin position="353"/>
        <end position="436"/>
    </location>
</feature>
<evidence type="ECO:0000256" key="10">
    <source>
        <dbReference type="SAM" id="MobiDB-lite"/>
    </source>
</evidence>
<evidence type="ECO:0000256" key="8">
    <source>
        <dbReference type="ARBA" id="ARBA00025053"/>
    </source>
</evidence>
<evidence type="ECO:0000256" key="5">
    <source>
        <dbReference type="ARBA" id="ARBA00023054"/>
    </source>
</evidence>
<keyword evidence="6 9" id="KW-0539">Nucleus</keyword>
<evidence type="ECO:0000313" key="11">
    <source>
        <dbReference type="EMBL" id="PWN19000.1"/>
    </source>
</evidence>
<keyword evidence="12" id="KW-1185">Reference proteome</keyword>
<evidence type="ECO:0000256" key="1">
    <source>
        <dbReference type="ARBA" id="ARBA00004604"/>
    </source>
</evidence>
<keyword evidence="7 9" id="KW-0687">Ribonucleoprotein</keyword>
<dbReference type="GO" id="GO:0000462">
    <property type="term" value="P:maturation of SSU-rRNA from tricistronic rRNA transcript (SSU-rRNA, 5.8S rRNA, LSU-rRNA)"/>
    <property type="evidence" value="ECO:0007669"/>
    <property type="project" value="TreeGrafter"/>
</dbReference>
<keyword evidence="5" id="KW-0175">Coiled coil</keyword>
<dbReference type="Pfam" id="PF06102">
    <property type="entry name" value="RRP36"/>
    <property type="match status" value="1"/>
</dbReference>
<feature type="compositionally biased region" description="Acidic residues" evidence="10">
    <location>
        <begin position="109"/>
        <end position="121"/>
    </location>
</feature>
<feature type="compositionally biased region" description="Polar residues" evidence="10">
    <location>
        <begin position="1"/>
        <end position="11"/>
    </location>
</feature>
<feature type="compositionally biased region" description="Basic residues" evidence="10">
    <location>
        <begin position="378"/>
        <end position="390"/>
    </location>
</feature>
<reference evidence="11 12" key="1">
    <citation type="journal article" date="2018" name="Mol. Biol. Evol.">
        <title>Broad Genomic Sampling Reveals a Smut Pathogenic Ancestry of the Fungal Clade Ustilaginomycotina.</title>
        <authorList>
            <person name="Kijpornyongpan T."/>
            <person name="Mondo S.J."/>
            <person name="Barry K."/>
            <person name="Sandor L."/>
            <person name="Lee J."/>
            <person name="Lipzen A."/>
            <person name="Pangilinan J."/>
            <person name="LaButti K."/>
            <person name="Hainaut M."/>
            <person name="Henrissat B."/>
            <person name="Grigoriev I.V."/>
            <person name="Spatafora J.W."/>
            <person name="Aime M.C."/>
        </authorList>
    </citation>
    <scope>NUCLEOTIDE SEQUENCE [LARGE SCALE GENOMIC DNA]</scope>
    <source>
        <strain evidence="11 12">MCA 4718</strain>
    </source>
</reference>
<feature type="compositionally biased region" description="Basic and acidic residues" evidence="10">
    <location>
        <begin position="353"/>
        <end position="363"/>
    </location>
</feature>
<evidence type="ECO:0000256" key="6">
    <source>
        <dbReference type="ARBA" id="ARBA00023242"/>
    </source>
</evidence>
<evidence type="ECO:0000256" key="7">
    <source>
        <dbReference type="ARBA" id="ARBA00023274"/>
    </source>
</evidence>
<dbReference type="InterPro" id="IPR009292">
    <property type="entry name" value="RRP36"/>
</dbReference>
<keyword evidence="3 9" id="KW-0690">Ribosome biogenesis</keyword>
<comment type="similarity">
    <text evidence="2 9">Belongs to the RRP36 family.</text>
</comment>
<organism evidence="11 12">
    <name type="scientific">Pseudomicrostroma glucosiphilum</name>
    <dbReference type="NCBI Taxonomy" id="1684307"/>
    <lineage>
        <taxon>Eukaryota</taxon>
        <taxon>Fungi</taxon>
        <taxon>Dikarya</taxon>
        <taxon>Basidiomycota</taxon>
        <taxon>Ustilaginomycotina</taxon>
        <taxon>Exobasidiomycetes</taxon>
        <taxon>Microstromatales</taxon>
        <taxon>Microstromatales incertae sedis</taxon>
        <taxon>Pseudomicrostroma</taxon>
    </lineage>
</organism>
<dbReference type="GeneID" id="37016830"/>
<evidence type="ECO:0000256" key="3">
    <source>
        <dbReference type="ARBA" id="ARBA00022517"/>
    </source>
</evidence>
<keyword evidence="4 9" id="KW-0698">rRNA processing</keyword>
<dbReference type="STRING" id="1684307.A0A316U1C3"/>
<sequence>MAAESRTQWQQDASDDDDDISLASSSSSPTRTSAPVGYAQFQGESDEEADDDDSDDEDLSDSGDDDEGSEEESSDLEEDQKREDALRKKMASVPFGALVKAQRSVATASDEDISDIEEDEWATDRAKAAQRQSSKRVKTNESVAESHEEKRRQVKERLAAMRTASSSRGDAAGSARGDDADGERQRREHRELQKRSSKHAPAEMSSRRPVSRKRSVIETQAKEVRDPRFSTLSGNEVDSDLFRRSYSFLPDMQHQEISSLKQALSKLRKAETHQAGPKATSEAALKIREERERVERALKRAEAKEAERQRRDREREVMKTFKKDNEERVSQGGKRFYLKDSAKRELLLQDKFSRLAGKKRDGAEAAPVVEGATSSSKALRKALDKRRRKNAAKERKTMPFLEAGRRGGAEGGGSGGGPPMRRSSAGNNDFGGKRKR</sequence>
<feature type="compositionally biased region" description="Basic and acidic residues" evidence="10">
    <location>
        <begin position="299"/>
        <end position="329"/>
    </location>
</feature>
<evidence type="ECO:0000256" key="2">
    <source>
        <dbReference type="ARBA" id="ARBA00009418"/>
    </source>
</evidence>
<name>A0A316U1C3_9BASI</name>
<dbReference type="GO" id="GO:0005730">
    <property type="term" value="C:nucleolus"/>
    <property type="evidence" value="ECO:0007669"/>
    <property type="project" value="UniProtKB-SubCell"/>
</dbReference>
<dbReference type="PANTHER" id="PTHR21738:SF0">
    <property type="entry name" value="RIBOSOMAL RNA PROCESSING PROTEIN 36 HOMOLOG"/>
    <property type="match status" value="1"/>
</dbReference>
<evidence type="ECO:0000313" key="12">
    <source>
        <dbReference type="Proteomes" id="UP000245942"/>
    </source>
</evidence>
<dbReference type="OrthoDB" id="448446at2759"/>
<proteinExistence type="inferred from homology"/>
<accession>A0A316U1C3</accession>
<feature type="compositionally biased region" description="Gly residues" evidence="10">
    <location>
        <begin position="409"/>
        <end position="418"/>
    </location>
</feature>
<evidence type="ECO:0000256" key="9">
    <source>
        <dbReference type="RuleBase" id="RU368027"/>
    </source>
</evidence>
<feature type="compositionally biased region" description="Basic and acidic residues" evidence="10">
    <location>
        <begin position="391"/>
        <end position="408"/>
    </location>
</feature>
<dbReference type="Proteomes" id="UP000245942">
    <property type="component" value="Unassembled WGS sequence"/>
</dbReference>
<feature type="region of interest" description="Disordered" evidence="10">
    <location>
        <begin position="299"/>
        <end position="333"/>
    </location>
</feature>
<feature type="compositionally biased region" description="Basic and acidic residues" evidence="10">
    <location>
        <begin position="144"/>
        <end position="159"/>
    </location>
</feature>
<feature type="compositionally biased region" description="Acidic residues" evidence="10">
    <location>
        <begin position="44"/>
        <end position="78"/>
    </location>
</feature>
<protein>
    <recommendedName>
        <fullName evidence="9">rRNA biogenesis protein RRP36</fullName>
    </recommendedName>
</protein>
<dbReference type="RefSeq" id="XP_025346160.1">
    <property type="nucleotide sequence ID" value="XM_025495096.1"/>
</dbReference>
<comment type="subcellular location">
    <subcellularLocation>
        <location evidence="1 9">Nucleus</location>
        <location evidence="1 9">Nucleolus</location>
    </subcellularLocation>
</comment>
<dbReference type="GO" id="GO:0030686">
    <property type="term" value="C:90S preribosome"/>
    <property type="evidence" value="ECO:0007669"/>
    <property type="project" value="TreeGrafter"/>
</dbReference>
<feature type="region of interest" description="Disordered" evidence="10">
    <location>
        <begin position="1"/>
        <end position="235"/>
    </location>
</feature>
<comment type="subunit">
    <text evidence="9">Associates with 90S and pre-40S pre-ribosomal particles.</text>
</comment>
<dbReference type="EMBL" id="KZ819333">
    <property type="protein sequence ID" value="PWN19000.1"/>
    <property type="molecule type" value="Genomic_DNA"/>
</dbReference>
<feature type="compositionally biased region" description="Basic and acidic residues" evidence="10">
    <location>
        <begin position="176"/>
        <end position="194"/>
    </location>
</feature>
<dbReference type="AlphaFoldDB" id="A0A316U1C3"/>